<proteinExistence type="predicted"/>
<evidence type="ECO:0000256" key="1">
    <source>
        <dbReference type="SAM" id="MobiDB-lite"/>
    </source>
</evidence>
<gene>
    <name evidence="2" type="ORF">SteCoe_11638</name>
</gene>
<dbReference type="SUPFAM" id="SSF48403">
    <property type="entry name" value="Ankyrin repeat"/>
    <property type="match status" value="1"/>
</dbReference>
<evidence type="ECO:0008006" key="4">
    <source>
        <dbReference type="Google" id="ProtNLM"/>
    </source>
</evidence>
<keyword evidence="3" id="KW-1185">Reference proteome</keyword>
<dbReference type="Gene3D" id="1.25.40.20">
    <property type="entry name" value="Ankyrin repeat-containing domain"/>
    <property type="match status" value="1"/>
</dbReference>
<comment type="caution">
    <text evidence="2">The sequence shown here is derived from an EMBL/GenBank/DDBJ whole genome shotgun (WGS) entry which is preliminary data.</text>
</comment>
<feature type="region of interest" description="Disordered" evidence="1">
    <location>
        <begin position="325"/>
        <end position="347"/>
    </location>
</feature>
<accession>A0A1R2CCQ9</accession>
<dbReference type="EMBL" id="MPUH01000195">
    <property type="protein sequence ID" value="OMJ86783.1"/>
    <property type="molecule type" value="Genomic_DNA"/>
</dbReference>
<reference evidence="2 3" key="1">
    <citation type="submission" date="2016-11" db="EMBL/GenBank/DDBJ databases">
        <title>The macronuclear genome of Stentor coeruleus: a giant cell with tiny introns.</title>
        <authorList>
            <person name="Slabodnick M."/>
            <person name="Ruby J.G."/>
            <person name="Reiff S.B."/>
            <person name="Swart E.C."/>
            <person name="Gosai S."/>
            <person name="Prabakaran S."/>
            <person name="Witkowska E."/>
            <person name="Larue G.E."/>
            <person name="Fisher S."/>
            <person name="Freeman R.M."/>
            <person name="Gunawardena J."/>
            <person name="Chu W."/>
            <person name="Stover N.A."/>
            <person name="Gregory B.D."/>
            <person name="Nowacki M."/>
            <person name="Derisi J."/>
            <person name="Roy S.W."/>
            <person name="Marshall W.F."/>
            <person name="Sood P."/>
        </authorList>
    </citation>
    <scope>NUCLEOTIDE SEQUENCE [LARGE SCALE GENOMIC DNA]</scope>
    <source>
        <strain evidence="2">WM001</strain>
    </source>
</reference>
<evidence type="ECO:0000313" key="3">
    <source>
        <dbReference type="Proteomes" id="UP000187209"/>
    </source>
</evidence>
<dbReference type="AlphaFoldDB" id="A0A1R2CCQ9"/>
<dbReference type="InterPro" id="IPR036770">
    <property type="entry name" value="Ankyrin_rpt-contain_sf"/>
</dbReference>
<organism evidence="2 3">
    <name type="scientific">Stentor coeruleus</name>
    <dbReference type="NCBI Taxonomy" id="5963"/>
    <lineage>
        <taxon>Eukaryota</taxon>
        <taxon>Sar</taxon>
        <taxon>Alveolata</taxon>
        <taxon>Ciliophora</taxon>
        <taxon>Postciliodesmatophora</taxon>
        <taxon>Heterotrichea</taxon>
        <taxon>Heterotrichida</taxon>
        <taxon>Stentoridae</taxon>
        <taxon>Stentor</taxon>
    </lineage>
</organism>
<evidence type="ECO:0000313" key="2">
    <source>
        <dbReference type="EMBL" id="OMJ86783.1"/>
    </source>
</evidence>
<name>A0A1R2CCQ9_9CILI</name>
<sequence>MGCHECRSQGIKEYSVVKRMQQYINNDDKGSLESLLTQMAKDKKNQTEEILLKRCINIGTKFFNPPSYAAWIGSSNCFFLFTSKFKDLIIAIEEFFIGEKLSLMSYICEKGYFDIFKHYLPFYVAKFNKLQEGNSLTLLNQLSFSTRCLNTEIPNYYTPIQIATSQGHINIVHYTINYFSQENPPYTLNIHHLNNETWENCALISLKKCNFVMMKLLYEAGEAEFGLSNKEGETAIEILTSASRTKSNFQYIECIMYLIDVIKIDIMQKHEEILLQLENRVVIKFFEEKLKNLGILVTKEDLENVYYKKPSKVLFSNEFMERETQSPSELSEIPEESNRTGFLGSLSIPCE</sequence>
<dbReference type="Proteomes" id="UP000187209">
    <property type="component" value="Unassembled WGS sequence"/>
</dbReference>
<protein>
    <recommendedName>
        <fullName evidence="4">Ankyrin repeat protein</fullName>
    </recommendedName>
</protein>